<dbReference type="PANTHER" id="PTHR45927">
    <property type="entry name" value="LYSM-DOMAIN RECEPTOR-LIKE KINASE-RELATED"/>
    <property type="match status" value="1"/>
</dbReference>
<sequence>MTYLLLLLWAVLVTSIEQQSYDPSGCSSSTVNPWSRYTCNNGSQIPCQAFLVYRANYRFRTILNISGLFGAETDRVLKLNNLRSDSETLELDMEVIVPIHCSCSGEFYHATVMYVVHEPVPFSEIACGVFEGLVKSSVIVEENVSQKNSSHVGSELRVPVKCACPGNDSLISSGINYFLTYPFKSGDEMDKLAMKFGVPLTDVWRANHLNYQSTVFPNTTALVPLKEEPVIATSSFDPSPPVPGFVPTAAVEKSTDRANITKLYIAGSVAGILLIIFGVISCGLYVKALNQLKARKYQSSSYGINSGVSYLSPQTSTPNSCLSPDLLVGIKYSPYKYSIQDLKRATCDFSEDSKIGCCRWLYRGCIDNTEVMIRQLTLEEARWVIDAYARINHINILNLLGICYGERGKTSDSQSFLVFESPGNGCLRDCLTRPQTSLHWDMRKHIAFDIATGLHYLHHCITPPYANVTISSDNVFITADWRAKLGIIGGNDTDCSLSWTSKRSEKAGIYAFGLVLLELILGKAMNDDYTINGKKLRDSLEFLGGGASSNDVYEGGCFEQLRGFIDPSLKDGCPITEALCFVVLAKACVEDDPPHRPSMNDIIKVLARMV</sequence>
<dbReference type="Pfam" id="PF23446">
    <property type="entry name" value="LysM1_NFP_LYK"/>
    <property type="match status" value="1"/>
</dbReference>
<dbReference type="Pfam" id="PF23472">
    <property type="entry name" value="LysM2_CERK1_LYK3_4_5"/>
    <property type="match status" value="1"/>
</dbReference>
<dbReference type="InterPro" id="IPR018392">
    <property type="entry name" value="LysM"/>
</dbReference>
<dbReference type="Gene3D" id="3.30.200.20">
    <property type="entry name" value="Phosphorylase Kinase, domain 1"/>
    <property type="match status" value="1"/>
</dbReference>
<dbReference type="Gene3D" id="1.10.510.10">
    <property type="entry name" value="Transferase(Phosphotransferase) domain 1"/>
    <property type="match status" value="2"/>
</dbReference>
<dbReference type="InterPro" id="IPR052611">
    <property type="entry name" value="Plant_RLK_LysM"/>
</dbReference>
<dbReference type="InterPro" id="IPR056561">
    <property type="entry name" value="NFP_LYK_LysM1"/>
</dbReference>
<dbReference type="AlphaFoldDB" id="A0A2I0K781"/>
<name>A0A2I0K781_PUNGR</name>
<keyword evidence="2" id="KW-1185">Reference proteome</keyword>
<dbReference type="GO" id="GO:0004672">
    <property type="term" value="F:protein kinase activity"/>
    <property type="evidence" value="ECO:0007669"/>
    <property type="project" value="InterPro"/>
</dbReference>
<dbReference type="GO" id="GO:0005524">
    <property type="term" value="F:ATP binding"/>
    <property type="evidence" value="ECO:0007669"/>
    <property type="project" value="InterPro"/>
</dbReference>
<protein>
    <submittedName>
        <fullName evidence="1">Uncharacterized protein</fullName>
    </submittedName>
</protein>
<accession>A0A2I0K781</accession>
<dbReference type="GO" id="GO:0005886">
    <property type="term" value="C:plasma membrane"/>
    <property type="evidence" value="ECO:0007669"/>
    <property type="project" value="UniProtKB-ARBA"/>
</dbReference>
<reference evidence="1 2" key="1">
    <citation type="submission" date="2017-11" db="EMBL/GenBank/DDBJ databases">
        <title>De-novo sequencing of pomegranate (Punica granatum L.) genome.</title>
        <authorList>
            <person name="Akparov Z."/>
            <person name="Amiraslanov A."/>
            <person name="Hajiyeva S."/>
            <person name="Abbasov M."/>
            <person name="Kaur K."/>
            <person name="Hamwieh A."/>
            <person name="Solovyev V."/>
            <person name="Salamov A."/>
            <person name="Braich B."/>
            <person name="Kosarev P."/>
            <person name="Mahmoud A."/>
            <person name="Hajiyev E."/>
            <person name="Babayeva S."/>
            <person name="Izzatullayeva V."/>
            <person name="Mammadov A."/>
            <person name="Mammadov A."/>
            <person name="Sharifova S."/>
            <person name="Ojaghi J."/>
            <person name="Eynullazada K."/>
            <person name="Bayramov B."/>
            <person name="Abdulazimova A."/>
            <person name="Shahmuradov I."/>
        </authorList>
    </citation>
    <scope>NUCLEOTIDE SEQUENCE [LARGE SCALE GENOMIC DNA]</scope>
    <source>
        <strain evidence="2">cv. AG2017</strain>
        <tissue evidence="1">Leaf</tissue>
    </source>
</reference>
<dbReference type="SUPFAM" id="SSF56112">
    <property type="entry name" value="Protein kinase-like (PK-like)"/>
    <property type="match status" value="1"/>
</dbReference>
<dbReference type="PROSITE" id="PS50011">
    <property type="entry name" value="PROTEIN_KINASE_DOM"/>
    <property type="match status" value="1"/>
</dbReference>
<dbReference type="PROSITE" id="PS51782">
    <property type="entry name" value="LYSM"/>
    <property type="match status" value="1"/>
</dbReference>
<dbReference type="STRING" id="22663.A0A2I0K781"/>
<organism evidence="1 2">
    <name type="scientific">Punica granatum</name>
    <name type="common">Pomegranate</name>
    <dbReference type="NCBI Taxonomy" id="22663"/>
    <lineage>
        <taxon>Eukaryota</taxon>
        <taxon>Viridiplantae</taxon>
        <taxon>Streptophyta</taxon>
        <taxon>Embryophyta</taxon>
        <taxon>Tracheophyta</taxon>
        <taxon>Spermatophyta</taxon>
        <taxon>Magnoliopsida</taxon>
        <taxon>eudicotyledons</taxon>
        <taxon>Gunneridae</taxon>
        <taxon>Pentapetalae</taxon>
        <taxon>rosids</taxon>
        <taxon>malvids</taxon>
        <taxon>Myrtales</taxon>
        <taxon>Lythraceae</taxon>
        <taxon>Punica</taxon>
    </lineage>
</organism>
<dbReference type="OrthoDB" id="60033at2759"/>
<evidence type="ECO:0000313" key="1">
    <source>
        <dbReference type="EMBL" id="PKI64411.1"/>
    </source>
</evidence>
<dbReference type="Pfam" id="PF23473">
    <property type="entry name" value="LysM3_LYK4_5"/>
    <property type="match status" value="1"/>
</dbReference>
<dbReference type="Proteomes" id="UP000233551">
    <property type="component" value="Unassembled WGS sequence"/>
</dbReference>
<dbReference type="Pfam" id="PF07714">
    <property type="entry name" value="PK_Tyr_Ser-Thr"/>
    <property type="match status" value="1"/>
</dbReference>
<dbReference type="PANTHER" id="PTHR45927:SF10">
    <property type="entry name" value="LYSM-DOMAIN RECEPTOR-LIKE KINASE"/>
    <property type="match status" value="1"/>
</dbReference>
<comment type="caution">
    <text evidence="1">The sequence shown here is derived from an EMBL/GenBank/DDBJ whole genome shotgun (WGS) entry which is preliminary data.</text>
</comment>
<evidence type="ECO:0000313" key="2">
    <source>
        <dbReference type="Proteomes" id="UP000233551"/>
    </source>
</evidence>
<dbReference type="InterPro" id="IPR056563">
    <property type="entry name" value="LysM3_LYK4_5"/>
</dbReference>
<proteinExistence type="predicted"/>
<dbReference type="InterPro" id="IPR001245">
    <property type="entry name" value="Ser-Thr/Tyr_kinase_cat_dom"/>
</dbReference>
<dbReference type="InterPro" id="IPR011009">
    <property type="entry name" value="Kinase-like_dom_sf"/>
</dbReference>
<gene>
    <name evidence="1" type="ORF">CRG98_015196</name>
</gene>
<dbReference type="EMBL" id="PGOL01000820">
    <property type="protein sequence ID" value="PKI64411.1"/>
    <property type="molecule type" value="Genomic_DNA"/>
</dbReference>
<dbReference type="InterPro" id="IPR056562">
    <property type="entry name" value="LysM2_CERK1_LYK3_4_5"/>
</dbReference>
<dbReference type="InterPro" id="IPR000719">
    <property type="entry name" value="Prot_kinase_dom"/>
</dbReference>
<dbReference type="GeneID" id="116200522"/>